<proteinExistence type="predicted"/>
<dbReference type="AlphaFoldDB" id="A9B9R1"/>
<accession>A9B9R1</accession>
<feature type="transmembrane region" description="Helical" evidence="1">
    <location>
        <begin position="20"/>
        <end position="38"/>
    </location>
</feature>
<evidence type="ECO:0000256" key="1">
    <source>
        <dbReference type="SAM" id="Phobius"/>
    </source>
</evidence>
<gene>
    <name evidence="2" type="ordered locus">P9211_06421</name>
</gene>
<evidence type="ECO:0000313" key="3">
    <source>
        <dbReference type="Proteomes" id="UP000000788"/>
    </source>
</evidence>
<keyword evidence="1" id="KW-1133">Transmembrane helix</keyword>
<dbReference type="KEGG" id="pmj:P9211_06421"/>
<reference evidence="2 3" key="1">
    <citation type="journal article" date="2007" name="PLoS Genet.">
        <title>Patterns and implications of gene gain and loss in the evolution of Prochlorococcus.</title>
        <authorList>
            <person name="Kettler G.C."/>
            <person name="Martiny A.C."/>
            <person name="Huang K."/>
            <person name="Zucker J."/>
            <person name="Coleman M.L."/>
            <person name="Rodrigue S."/>
            <person name="Chen F."/>
            <person name="Lapidus A."/>
            <person name="Ferriera S."/>
            <person name="Johnson J."/>
            <person name="Steglich C."/>
            <person name="Church G.M."/>
            <person name="Richardson P."/>
            <person name="Chisholm S.W."/>
        </authorList>
    </citation>
    <scope>NUCLEOTIDE SEQUENCE [LARGE SCALE GENOMIC DNA]</scope>
    <source>
        <strain evidence="3">MIT 9211</strain>
    </source>
</reference>
<keyword evidence="1" id="KW-0472">Membrane</keyword>
<name>A9B9R1_PROM4</name>
<dbReference type="RefSeq" id="WP_012195195.1">
    <property type="nucleotide sequence ID" value="NC_009976.1"/>
</dbReference>
<dbReference type="OrthoDB" id="541817at2"/>
<protein>
    <submittedName>
        <fullName evidence="2">Uncharacterized protein</fullName>
    </submittedName>
</protein>
<sequence>MHLSTLFAMYGQTGVPMDFLLLTFFHALVAIPVHIIIIRARATDGYTSFYSKEGYALKD</sequence>
<dbReference type="HOGENOM" id="CLU_2956984_0_0_3"/>
<dbReference type="EMBL" id="CP000878">
    <property type="protein sequence ID" value="ABX08573.1"/>
    <property type="molecule type" value="Genomic_DNA"/>
</dbReference>
<evidence type="ECO:0000313" key="2">
    <source>
        <dbReference type="EMBL" id="ABX08573.1"/>
    </source>
</evidence>
<keyword evidence="1" id="KW-0812">Transmembrane</keyword>
<keyword evidence="3" id="KW-1185">Reference proteome</keyword>
<organism evidence="2 3">
    <name type="scientific">Prochlorococcus marinus (strain MIT 9211)</name>
    <dbReference type="NCBI Taxonomy" id="93059"/>
    <lineage>
        <taxon>Bacteria</taxon>
        <taxon>Bacillati</taxon>
        <taxon>Cyanobacteriota</taxon>
        <taxon>Cyanophyceae</taxon>
        <taxon>Synechococcales</taxon>
        <taxon>Prochlorococcaceae</taxon>
        <taxon>Prochlorococcus</taxon>
    </lineage>
</organism>
<dbReference type="Proteomes" id="UP000000788">
    <property type="component" value="Chromosome"/>
</dbReference>